<sequence length="27" mass="3265">VQTEEDIILRENKKELHEIPRSILTIF</sequence>
<feature type="non-terminal residue" evidence="1">
    <location>
        <position position="1"/>
    </location>
</feature>
<dbReference type="AlphaFoldDB" id="A0A1R3K9B9"/>
<reference evidence="1 2" key="1">
    <citation type="submission" date="2013-09" db="EMBL/GenBank/DDBJ databases">
        <title>Corchorus capsularis genome sequencing.</title>
        <authorList>
            <person name="Alam M."/>
            <person name="Haque M.S."/>
            <person name="Islam M.S."/>
            <person name="Emdad E.M."/>
            <person name="Islam M.M."/>
            <person name="Ahmed B."/>
            <person name="Halim A."/>
            <person name="Hossen Q.M.M."/>
            <person name="Hossain M.Z."/>
            <person name="Ahmed R."/>
            <person name="Khan M.M."/>
            <person name="Islam R."/>
            <person name="Rashid M.M."/>
            <person name="Khan S.A."/>
            <person name="Rahman M.S."/>
            <person name="Alam M."/>
        </authorList>
    </citation>
    <scope>NUCLEOTIDE SEQUENCE [LARGE SCALE GENOMIC DNA]</scope>
    <source>
        <strain evidence="2">cv. CVL-1</strain>
        <tissue evidence="1">Whole seedling</tissue>
    </source>
</reference>
<proteinExistence type="predicted"/>
<comment type="caution">
    <text evidence="1">The sequence shown here is derived from an EMBL/GenBank/DDBJ whole genome shotgun (WGS) entry which is preliminary data.</text>
</comment>
<gene>
    <name evidence="1" type="ORF">CCACVL1_02303</name>
</gene>
<evidence type="ECO:0000313" key="2">
    <source>
        <dbReference type="Proteomes" id="UP000188268"/>
    </source>
</evidence>
<protein>
    <submittedName>
        <fullName evidence="1">Uncharacterized protein</fullName>
    </submittedName>
</protein>
<evidence type="ECO:0000313" key="1">
    <source>
        <dbReference type="EMBL" id="OMP03700.1"/>
    </source>
</evidence>
<dbReference type="Gramene" id="OMP03700">
    <property type="protein sequence ID" value="OMP03700"/>
    <property type="gene ID" value="CCACVL1_02303"/>
</dbReference>
<accession>A0A1R3K9B9</accession>
<organism evidence="1 2">
    <name type="scientific">Corchorus capsularis</name>
    <name type="common">Jute</name>
    <dbReference type="NCBI Taxonomy" id="210143"/>
    <lineage>
        <taxon>Eukaryota</taxon>
        <taxon>Viridiplantae</taxon>
        <taxon>Streptophyta</taxon>
        <taxon>Embryophyta</taxon>
        <taxon>Tracheophyta</taxon>
        <taxon>Spermatophyta</taxon>
        <taxon>Magnoliopsida</taxon>
        <taxon>eudicotyledons</taxon>
        <taxon>Gunneridae</taxon>
        <taxon>Pentapetalae</taxon>
        <taxon>rosids</taxon>
        <taxon>malvids</taxon>
        <taxon>Malvales</taxon>
        <taxon>Malvaceae</taxon>
        <taxon>Grewioideae</taxon>
        <taxon>Apeibeae</taxon>
        <taxon>Corchorus</taxon>
    </lineage>
</organism>
<name>A0A1R3K9B9_COCAP</name>
<dbReference type="EMBL" id="AWWV01005984">
    <property type="protein sequence ID" value="OMP03700.1"/>
    <property type="molecule type" value="Genomic_DNA"/>
</dbReference>
<dbReference type="Proteomes" id="UP000188268">
    <property type="component" value="Unassembled WGS sequence"/>
</dbReference>
<keyword evidence="2" id="KW-1185">Reference proteome</keyword>